<evidence type="ECO:0000256" key="1">
    <source>
        <dbReference type="ARBA" id="ARBA00001946"/>
    </source>
</evidence>
<evidence type="ECO:0000313" key="5">
    <source>
        <dbReference type="Proteomes" id="UP000644699"/>
    </source>
</evidence>
<name>A0A916ZHS7_9HYPH</name>
<dbReference type="InterPro" id="IPR020084">
    <property type="entry name" value="NUDIX_hydrolase_CS"/>
</dbReference>
<dbReference type="PROSITE" id="PS51462">
    <property type="entry name" value="NUDIX"/>
    <property type="match status" value="1"/>
</dbReference>
<dbReference type="RefSeq" id="WP_188907566.1">
    <property type="nucleotide sequence ID" value="NZ_BMIQ01000002.1"/>
</dbReference>
<reference evidence="4" key="1">
    <citation type="journal article" date="2014" name="Int. J. Syst. Evol. Microbiol.">
        <title>Complete genome sequence of Corynebacterium casei LMG S-19264T (=DSM 44701T), isolated from a smear-ripened cheese.</title>
        <authorList>
            <consortium name="US DOE Joint Genome Institute (JGI-PGF)"/>
            <person name="Walter F."/>
            <person name="Albersmeier A."/>
            <person name="Kalinowski J."/>
            <person name="Ruckert C."/>
        </authorList>
    </citation>
    <scope>NUCLEOTIDE SEQUENCE</scope>
    <source>
        <strain evidence="4">CGMCC 1.15367</strain>
    </source>
</reference>
<dbReference type="CDD" id="cd04688">
    <property type="entry name" value="NUDIX_Hydrolase"/>
    <property type="match status" value="1"/>
</dbReference>
<keyword evidence="2" id="KW-0378">Hydrolase</keyword>
<dbReference type="Pfam" id="PF00293">
    <property type="entry name" value="NUDIX"/>
    <property type="match status" value="1"/>
</dbReference>
<comment type="cofactor">
    <cofactor evidence="1">
        <name>Mg(2+)</name>
        <dbReference type="ChEBI" id="CHEBI:18420"/>
    </cofactor>
</comment>
<dbReference type="SUPFAM" id="SSF55811">
    <property type="entry name" value="Nudix"/>
    <property type="match status" value="1"/>
</dbReference>
<comment type="caution">
    <text evidence="4">The sequence shown here is derived from an EMBL/GenBank/DDBJ whole genome shotgun (WGS) entry which is preliminary data.</text>
</comment>
<protein>
    <submittedName>
        <fullName evidence="4">DNA mismatch repair protein MutT</fullName>
    </submittedName>
</protein>
<dbReference type="EMBL" id="BMIQ01000002">
    <property type="protein sequence ID" value="GGD96813.1"/>
    <property type="molecule type" value="Genomic_DNA"/>
</dbReference>
<evidence type="ECO:0000259" key="3">
    <source>
        <dbReference type="PROSITE" id="PS51462"/>
    </source>
</evidence>
<evidence type="ECO:0000313" key="4">
    <source>
        <dbReference type="EMBL" id="GGD96813.1"/>
    </source>
</evidence>
<dbReference type="InterPro" id="IPR000086">
    <property type="entry name" value="NUDIX_hydrolase_dom"/>
</dbReference>
<dbReference type="PROSITE" id="PS00893">
    <property type="entry name" value="NUDIX_BOX"/>
    <property type="match status" value="1"/>
</dbReference>
<dbReference type="AlphaFoldDB" id="A0A916ZHS7"/>
<proteinExistence type="predicted"/>
<dbReference type="Proteomes" id="UP000644699">
    <property type="component" value="Unassembled WGS sequence"/>
</dbReference>
<organism evidence="4 5">
    <name type="scientific">Aureimonas endophytica</name>
    <dbReference type="NCBI Taxonomy" id="2027858"/>
    <lineage>
        <taxon>Bacteria</taxon>
        <taxon>Pseudomonadati</taxon>
        <taxon>Pseudomonadota</taxon>
        <taxon>Alphaproteobacteria</taxon>
        <taxon>Hyphomicrobiales</taxon>
        <taxon>Aurantimonadaceae</taxon>
        <taxon>Aureimonas</taxon>
    </lineage>
</organism>
<sequence>MSVWRPPSAVRVKVVGLLLDGPHLFAAEVTDDAGRVKGARPLGGSVEFGETREAALIREFREELGAEIALLGPWRVFENIFTHEGQPGHEIVFAAPIRLLDRVLPKDAAIVFHEADGTEGRARWFAIDEFRGGAPALYPQGLLGALARSEE</sequence>
<accession>A0A916ZHS7</accession>
<evidence type="ECO:0000256" key="2">
    <source>
        <dbReference type="ARBA" id="ARBA00022801"/>
    </source>
</evidence>
<dbReference type="Gene3D" id="3.90.79.10">
    <property type="entry name" value="Nucleoside Triphosphate Pyrophosphohydrolase"/>
    <property type="match status" value="1"/>
</dbReference>
<gene>
    <name evidence="4" type="ORF">GCM10011390_14470</name>
</gene>
<keyword evidence="5" id="KW-1185">Reference proteome</keyword>
<reference evidence="4" key="2">
    <citation type="submission" date="2020-09" db="EMBL/GenBank/DDBJ databases">
        <authorList>
            <person name="Sun Q."/>
            <person name="Zhou Y."/>
        </authorList>
    </citation>
    <scope>NUCLEOTIDE SEQUENCE</scope>
    <source>
        <strain evidence="4">CGMCC 1.15367</strain>
    </source>
</reference>
<dbReference type="InterPro" id="IPR015797">
    <property type="entry name" value="NUDIX_hydrolase-like_dom_sf"/>
</dbReference>
<dbReference type="GO" id="GO:0016787">
    <property type="term" value="F:hydrolase activity"/>
    <property type="evidence" value="ECO:0007669"/>
    <property type="project" value="UniProtKB-KW"/>
</dbReference>
<feature type="domain" description="Nudix hydrolase" evidence="3">
    <location>
        <begin position="9"/>
        <end position="148"/>
    </location>
</feature>